<dbReference type="Pfam" id="PF00512">
    <property type="entry name" value="HisKA"/>
    <property type="match status" value="1"/>
</dbReference>
<keyword evidence="5" id="KW-0597">Phosphoprotein</keyword>
<dbReference type="SUPFAM" id="SSF47384">
    <property type="entry name" value="Homodimeric domain of signal transducing histidine kinase"/>
    <property type="match status" value="1"/>
</dbReference>
<feature type="transmembrane region" description="Helical" evidence="14">
    <location>
        <begin position="205"/>
        <end position="226"/>
    </location>
</feature>
<dbReference type="Gene3D" id="6.10.340.10">
    <property type="match status" value="1"/>
</dbReference>
<evidence type="ECO:0000256" key="12">
    <source>
        <dbReference type="ARBA" id="ARBA00023012"/>
    </source>
</evidence>
<protein>
    <recommendedName>
        <fullName evidence="3">histidine kinase</fullName>
        <ecNumber evidence="3">2.7.13.3</ecNumber>
    </recommendedName>
</protein>
<evidence type="ECO:0000256" key="9">
    <source>
        <dbReference type="ARBA" id="ARBA00022777"/>
    </source>
</evidence>
<dbReference type="PANTHER" id="PTHR45528">
    <property type="entry name" value="SENSOR HISTIDINE KINASE CPXA"/>
    <property type="match status" value="1"/>
</dbReference>
<evidence type="ECO:0000256" key="4">
    <source>
        <dbReference type="ARBA" id="ARBA00022475"/>
    </source>
</evidence>
<feature type="transmembrane region" description="Helical" evidence="14">
    <location>
        <begin position="364"/>
        <end position="381"/>
    </location>
</feature>
<dbReference type="InterPro" id="IPR005467">
    <property type="entry name" value="His_kinase_dom"/>
</dbReference>
<sequence>MAKHKPQIITYFILAILLFTMGKVVEIYFDEEYSHTEDIQSVQKLILQTQESLEKNLNTLSKEDITNVSHLWDLMDSLSKTDNIYYLFRDSIPVAWSSSIIPLDEYYTESSSISIRKFTNGWYITSSLKVGDNVWIAFNRIKKEYSYQNRFLSNNFSNYSTLNSRPNISLNQSENHHFNITDKEGNFLFSLFFDAKDNHIPKISIFLFLINIISIILLLVGADRFFKRFGNSKNSNYLFIPAIIYLFLIYLLFINYSIPEAFYYTTFFSPATFAVSEWLPSLASLEVFGILILYWSFWFYKYFKKPRALDKLHSNRKAYYFNTFLSVFFTLSYFLFINDLIYMLVRNSSQASIFFNIEDLNEVFVFKLLILAQLFLAFAFVFEKLISNYKTNLSYVGFFLISCFSYLVFWLLSDIIHYDIHPSSLAFFLLIGGILFTAKRKTKNKLSYGTFIFLIFLVSAFNIFQLYQFNIKKEAKNRELLIENLSFQLLREADPVAEMYLSEIESRLFKDDQLKELLYKNNINEDLIYDHLRKNYFYGYWQRYEIQVTTCWPGVDLIMEHNNETTNCYSYFDDVVLEFGQQIPSSKLFYFLDNDNGQISYFGKVCFFKDDPSYETTLFFEINSKPAFSGLGYPELLTTEQEQINLSNLKNYSYANYIDNKLVKQSGSFNYPSKNNRYSANVGEKIFANEDKMSHLVYSPNKNTTIVLSRIQVRKFHIIMAFSTFFILFFLLASAILLFSKLKNNKYRFSFSIQERIQITFVSLVVMILVIMGVSSVYYSVYQFKQKNNQMLSQRIRSVLQEMEQKIVSEPELNDEIVDYLQYLLQKFSNVFYSDINLYQIDGQLLATSRPELYQKGLTGTMMNTQAYKKLSVENYSEYIHEETIGSLSYTSAYIPIYNYENKILAYLNLPYFVGNNELKTEISSLVVAVVNAYLLFVLFAIGLAVVISRRITHPLILIQDRLAQIKLGQQNKKIGYKGKDEIGSLVKEYNRMVDELSASAEKLAKSERESAWREMAKQIAHEIKNPLTPMKLSVQYLLRAWDEQQDFESYLHRVSKTLIEQIDQLHVIANEFSNFAKMPQANRQKVNIVEKLENALSLFEKTEKDIHFQLHVDEKELTIFADSDQLKSVFNNLLKNAVQAIPKDKKGNINITISKQSPNVHLSFSDNGRGMDKETKKKIFMPNFTTKSSGMGLGLSIVKNIIKNSGGDIWFETTPNIGTTFYIDFPLYHGS</sequence>
<keyword evidence="4" id="KW-1003">Cell membrane</keyword>
<keyword evidence="10" id="KW-0067">ATP-binding</keyword>
<dbReference type="Gene3D" id="1.10.287.130">
    <property type="match status" value="1"/>
</dbReference>
<feature type="transmembrane region" description="Helical" evidence="14">
    <location>
        <begin position="278"/>
        <end position="298"/>
    </location>
</feature>
<dbReference type="Pfam" id="PF00672">
    <property type="entry name" value="HAMP"/>
    <property type="match status" value="1"/>
</dbReference>
<comment type="catalytic activity">
    <reaction evidence="1">
        <text>ATP + protein L-histidine = ADP + protein N-phospho-L-histidine.</text>
        <dbReference type="EC" id="2.7.13.3"/>
    </reaction>
</comment>
<dbReference type="CDD" id="cd00082">
    <property type="entry name" value="HisKA"/>
    <property type="match status" value="1"/>
</dbReference>
<keyword evidence="12" id="KW-0902">Two-component regulatory system</keyword>
<evidence type="ECO:0000256" key="1">
    <source>
        <dbReference type="ARBA" id="ARBA00000085"/>
    </source>
</evidence>
<dbReference type="Proteomes" id="UP000708576">
    <property type="component" value="Unassembled WGS sequence"/>
</dbReference>
<keyword evidence="9" id="KW-0418">Kinase</keyword>
<keyword evidence="13 14" id="KW-0472">Membrane</keyword>
<accession>A0ABS5K0G6</accession>
<dbReference type="SMART" id="SM00388">
    <property type="entry name" value="HisKA"/>
    <property type="match status" value="1"/>
</dbReference>
<keyword evidence="7 14" id="KW-0812">Transmembrane</keyword>
<dbReference type="SUPFAM" id="SSF55874">
    <property type="entry name" value="ATPase domain of HSP90 chaperone/DNA topoisomerase II/histidine kinase"/>
    <property type="match status" value="1"/>
</dbReference>
<feature type="transmembrane region" description="Helical" evidence="14">
    <location>
        <begin position="393"/>
        <end position="412"/>
    </location>
</feature>
<dbReference type="InterPro" id="IPR050398">
    <property type="entry name" value="HssS/ArlS-like"/>
</dbReference>
<evidence type="ECO:0000256" key="11">
    <source>
        <dbReference type="ARBA" id="ARBA00022989"/>
    </source>
</evidence>
<evidence type="ECO:0000256" key="6">
    <source>
        <dbReference type="ARBA" id="ARBA00022679"/>
    </source>
</evidence>
<dbReference type="SMART" id="SM00304">
    <property type="entry name" value="HAMP"/>
    <property type="match status" value="1"/>
</dbReference>
<feature type="transmembrane region" description="Helical" evidence="14">
    <location>
        <begin position="716"/>
        <end position="739"/>
    </location>
</feature>
<comment type="caution">
    <text evidence="17">The sequence shown here is derived from an EMBL/GenBank/DDBJ whole genome shotgun (WGS) entry which is preliminary data.</text>
</comment>
<feature type="transmembrane region" description="Helical" evidence="14">
    <location>
        <begin position="759"/>
        <end position="781"/>
    </location>
</feature>
<dbReference type="RefSeq" id="WP_212218770.1">
    <property type="nucleotide sequence ID" value="NZ_JAGUCO010000026.1"/>
</dbReference>
<keyword evidence="18" id="KW-1185">Reference proteome</keyword>
<dbReference type="SUPFAM" id="SSF158472">
    <property type="entry name" value="HAMP domain-like"/>
    <property type="match status" value="1"/>
</dbReference>
<dbReference type="PROSITE" id="PS50885">
    <property type="entry name" value="HAMP"/>
    <property type="match status" value="1"/>
</dbReference>
<feature type="domain" description="HAMP" evidence="16">
    <location>
        <begin position="950"/>
        <end position="1002"/>
    </location>
</feature>
<name>A0ABS5K0G6_9BACT</name>
<comment type="subcellular location">
    <subcellularLocation>
        <location evidence="2">Cell membrane</location>
        <topology evidence="2">Multi-pass membrane protein</topology>
    </subcellularLocation>
</comment>
<keyword evidence="8" id="KW-0547">Nucleotide-binding</keyword>
<gene>
    <name evidence="17" type="ORF">KEM10_20120</name>
</gene>
<evidence type="ECO:0000256" key="13">
    <source>
        <dbReference type="ARBA" id="ARBA00023136"/>
    </source>
</evidence>
<dbReference type="InterPro" id="IPR036097">
    <property type="entry name" value="HisK_dim/P_sf"/>
</dbReference>
<evidence type="ECO:0000259" key="16">
    <source>
        <dbReference type="PROSITE" id="PS50885"/>
    </source>
</evidence>
<dbReference type="InterPro" id="IPR003660">
    <property type="entry name" value="HAMP_dom"/>
</dbReference>
<keyword evidence="11 14" id="KW-1133">Transmembrane helix</keyword>
<evidence type="ECO:0000256" key="5">
    <source>
        <dbReference type="ARBA" id="ARBA00022553"/>
    </source>
</evidence>
<dbReference type="SMART" id="SM00387">
    <property type="entry name" value="HATPase_c"/>
    <property type="match status" value="1"/>
</dbReference>
<reference evidence="17 18" key="1">
    <citation type="journal article" date="2015" name="Int. J. Syst. Evol. Microbiol.">
        <title>Carboxylicivirga linearis sp. nov., isolated from a sea cucumber culture pond.</title>
        <authorList>
            <person name="Wang F.Q."/>
            <person name="Zhou Y.X."/>
            <person name="Lin X.Z."/>
            <person name="Chen G.J."/>
            <person name="Du Z.J."/>
        </authorList>
    </citation>
    <scope>NUCLEOTIDE SEQUENCE [LARGE SCALE GENOMIC DNA]</scope>
    <source>
        <strain evidence="17 18">FB218</strain>
    </source>
</reference>
<evidence type="ECO:0000256" key="10">
    <source>
        <dbReference type="ARBA" id="ARBA00022840"/>
    </source>
</evidence>
<evidence type="ECO:0000256" key="3">
    <source>
        <dbReference type="ARBA" id="ARBA00012438"/>
    </source>
</evidence>
<organism evidence="17 18">
    <name type="scientific">Carboxylicivirga linearis</name>
    <dbReference type="NCBI Taxonomy" id="1628157"/>
    <lineage>
        <taxon>Bacteria</taxon>
        <taxon>Pseudomonadati</taxon>
        <taxon>Bacteroidota</taxon>
        <taxon>Bacteroidia</taxon>
        <taxon>Marinilabiliales</taxon>
        <taxon>Marinilabiliaceae</taxon>
        <taxon>Carboxylicivirga</taxon>
    </lineage>
</organism>
<evidence type="ECO:0000313" key="17">
    <source>
        <dbReference type="EMBL" id="MBS2100603.1"/>
    </source>
</evidence>
<evidence type="ECO:0000256" key="7">
    <source>
        <dbReference type="ARBA" id="ARBA00022692"/>
    </source>
</evidence>
<evidence type="ECO:0000256" key="2">
    <source>
        <dbReference type="ARBA" id="ARBA00004651"/>
    </source>
</evidence>
<dbReference type="PANTHER" id="PTHR45528:SF1">
    <property type="entry name" value="SENSOR HISTIDINE KINASE CPXA"/>
    <property type="match status" value="1"/>
</dbReference>
<dbReference type="Pfam" id="PF02518">
    <property type="entry name" value="HATPase_c"/>
    <property type="match status" value="1"/>
</dbReference>
<dbReference type="EMBL" id="JAGUCO010000026">
    <property type="protein sequence ID" value="MBS2100603.1"/>
    <property type="molecule type" value="Genomic_DNA"/>
</dbReference>
<dbReference type="EC" id="2.7.13.3" evidence="3"/>
<feature type="domain" description="Histidine kinase" evidence="15">
    <location>
        <begin position="1019"/>
        <end position="1230"/>
    </location>
</feature>
<dbReference type="InterPro" id="IPR036890">
    <property type="entry name" value="HATPase_C_sf"/>
</dbReference>
<dbReference type="CDD" id="cd06225">
    <property type="entry name" value="HAMP"/>
    <property type="match status" value="1"/>
</dbReference>
<evidence type="ECO:0000259" key="15">
    <source>
        <dbReference type="PROSITE" id="PS50109"/>
    </source>
</evidence>
<dbReference type="PRINTS" id="PR00344">
    <property type="entry name" value="BCTRLSENSOR"/>
</dbReference>
<feature type="transmembrane region" description="Helical" evidence="14">
    <location>
        <begin position="319"/>
        <end position="344"/>
    </location>
</feature>
<feature type="transmembrane region" description="Helical" evidence="14">
    <location>
        <begin position="448"/>
        <end position="467"/>
    </location>
</feature>
<evidence type="ECO:0000256" key="14">
    <source>
        <dbReference type="SAM" id="Phobius"/>
    </source>
</evidence>
<dbReference type="InterPro" id="IPR004358">
    <property type="entry name" value="Sig_transdc_His_kin-like_C"/>
</dbReference>
<evidence type="ECO:0000313" key="18">
    <source>
        <dbReference type="Proteomes" id="UP000708576"/>
    </source>
</evidence>
<dbReference type="PROSITE" id="PS50109">
    <property type="entry name" value="HIS_KIN"/>
    <property type="match status" value="1"/>
</dbReference>
<dbReference type="InterPro" id="IPR003594">
    <property type="entry name" value="HATPase_dom"/>
</dbReference>
<proteinExistence type="predicted"/>
<keyword evidence="6" id="KW-0808">Transferase</keyword>
<dbReference type="InterPro" id="IPR003661">
    <property type="entry name" value="HisK_dim/P_dom"/>
</dbReference>
<dbReference type="Gene3D" id="3.30.565.10">
    <property type="entry name" value="Histidine kinase-like ATPase, C-terminal domain"/>
    <property type="match status" value="1"/>
</dbReference>
<feature type="transmembrane region" description="Helical" evidence="14">
    <location>
        <begin position="238"/>
        <end position="258"/>
    </location>
</feature>
<feature type="transmembrane region" description="Helical" evidence="14">
    <location>
        <begin position="926"/>
        <end position="948"/>
    </location>
</feature>
<evidence type="ECO:0000256" key="8">
    <source>
        <dbReference type="ARBA" id="ARBA00022741"/>
    </source>
</evidence>